<feature type="transmembrane region" description="Helical" evidence="8">
    <location>
        <begin position="221"/>
        <end position="241"/>
    </location>
</feature>
<evidence type="ECO:0000256" key="4">
    <source>
        <dbReference type="ARBA" id="ARBA00022679"/>
    </source>
</evidence>
<keyword evidence="6 8" id="KW-1133">Transmembrane helix</keyword>
<dbReference type="InterPro" id="IPR050297">
    <property type="entry name" value="LipidA_mod_glycosyltrf_83"/>
</dbReference>
<keyword evidence="4" id="KW-0808">Transferase</keyword>
<dbReference type="PANTHER" id="PTHR33908">
    <property type="entry name" value="MANNOSYLTRANSFERASE YKCB-RELATED"/>
    <property type="match status" value="1"/>
</dbReference>
<keyword evidence="7 8" id="KW-0472">Membrane</keyword>
<keyword evidence="3" id="KW-0328">Glycosyltransferase</keyword>
<evidence type="ECO:0000256" key="7">
    <source>
        <dbReference type="ARBA" id="ARBA00023136"/>
    </source>
</evidence>
<evidence type="ECO:0000256" key="3">
    <source>
        <dbReference type="ARBA" id="ARBA00022676"/>
    </source>
</evidence>
<comment type="subcellular location">
    <subcellularLocation>
        <location evidence="1">Cell membrane</location>
        <topology evidence="1">Multi-pass membrane protein</topology>
    </subcellularLocation>
</comment>
<dbReference type="GO" id="GO:0016763">
    <property type="term" value="F:pentosyltransferase activity"/>
    <property type="evidence" value="ECO:0007669"/>
    <property type="project" value="TreeGrafter"/>
</dbReference>
<evidence type="ECO:0000256" key="5">
    <source>
        <dbReference type="ARBA" id="ARBA00022692"/>
    </source>
</evidence>
<dbReference type="Proteomes" id="UP000006620">
    <property type="component" value="Chromosome"/>
</dbReference>
<feature type="transmembrane region" description="Helical" evidence="8">
    <location>
        <begin position="360"/>
        <end position="379"/>
    </location>
</feature>
<dbReference type="EMBL" id="CP002869">
    <property type="protein sequence ID" value="AEI39241.1"/>
    <property type="molecule type" value="Genomic_DNA"/>
</dbReference>
<reference evidence="10" key="1">
    <citation type="submission" date="2011-06" db="EMBL/GenBank/DDBJ databases">
        <title>Complete genome sequence of Paenibacillus mucilaginosus KNP414.</title>
        <authorList>
            <person name="Wang J."/>
            <person name="Hu S."/>
            <person name="Hu X."/>
            <person name="Zhang B."/>
            <person name="Dong D."/>
            <person name="Zhang S."/>
            <person name="Zhao K."/>
            <person name="Wu D."/>
        </authorList>
    </citation>
    <scope>NUCLEOTIDE SEQUENCE [LARGE SCALE GENOMIC DNA]</scope>
    <source>
        <strain evidence="10">KNP414</strain>
    </source>
</reference>
<feature type="transmembrane region" description="Helical" evidence="8">
    <location>
        <begin position="308"/>
        <end position="328"/>
    </location>
</feature>
<dbReference type="GO" id="GO:0009103">
    <property type="term" value="P:lipopolysaccharide biosynthetic process"/>
    <property type="evidence" value="ECO:0007669"/>
    <property type="project" value="UniProtKB-ARBA"/>
</dbReference>
<gene>
    <name evidence="9" type="ordered locus">KNP414_00637</name>
</gene>
<name>F8FQI0_PAEMK</name>
<dbReference type="PATRIC" id="fig|1036673.3.peg.562"/>
<reference evidence="9 10" key="2">
    <citation type="journal article" date="2013" name="Genome Announc.">
        <title>Genome Sequence of Growth-Improving Paenibacillus mucilaginosus Strain KNP414.</title>
        <authorList>
            <person name="Lu J.J."/>
            <person name="Wang J.F."/>
            <person name="Hu X.F."/>
        </authorList>
    </citation>
    <scope>NUCLEOTIDE SEQUENCE [LARGE SCALE GENOMIC DNA]</scope>
    <source>
        <strain evidence="9 10">KNP414</strain>
    </source>
</reference>
<feature type="transmembrane region" description="Helical" evidence="8">
    <location>
        <begin position="156"/>
        <end position="173"/>
    </location>
</feature>
<feature type="transmembrane region" description="Helical" evidence="8">
    <location>
        <begin position="92"/>
        <end position="118"/>
    </location>
</feature>
<feature type="transmembrane region" description="Helical" evidence="8">
    <location>
        <begin position="334"/>
        <end position="353"/>
    </location>
</feature>
<keyword evidence="5 8" id="KW-0812">Transmembrane</keyword>
<evidence type="ECO:0000256" key="6">
    <source>
        <dbReference type="ARBA" id="ARBA00022989"/>
    </source>
</evidence>
<protein>
    <submittedName>
        <fullName evidence="9">Uncharacterized protein</fullName>
    </submittedName>
</protein>
<evidence type="ECO:0000313" key="9">
    <source>
        <dbReference type="EMBL" id="AEI39241.1"/>
    </source>
</evidence>
<feature type="transmembrane region" description="Helical" evidence="8">
    <location>
        <begin position="130"/>
        <end position="150"/>
    </location>
</feature>
<accession>F8FQI0</accession>
<dbReference type="PANTHER" id="PTHR33908:SF11">
    <property type="entry name" value="MEMBRANE PROTEIN"/>
    <property type="match status" value="1"/>
</dbReference>
<evidence type="ECO:0000256" key="8">
    <source>
        <dbReference type="SAM" id="Phobius"/>
    </source>
</evidence>
<feature type="transmembrane region" description="Helical" evidence="8">
    <location>
        <begin position="18"/>
        <end position="37"/>
    </location>
</feature>
<keyword evidence="2" id="KW-1003">Cell membrane</keyword>
<evidence type="ECO:0000313" key="10">
    <source>
        <dbReference type="Proteomes" id="UP000006620"/>
    </source>
</evidence>
<dbReference type="KEGG" id="pms:KNP414_00637"/>
<evidence type="ECO:0000256" key="2">
    <source>
        <dbReference type="ARBA" id="ARBA00022475"/>
    </source>
</evidence>
<proteinExistence type="predicted"/>
<dbReference type="RefSeq" id="WP_013914407.1">
    <property type="nucleotide sequence ID" value="NC_015690.1"/>
</dbReference>
<organism evidence="9 10">
    <name type="scientific">Paenibacillus mucilaginosus (strain KNP414)</name>
    <dbReference type="NCBI Taxonomy" id="1036673"/>
    <lineage>
        <taxon>Bacteria</taxon>
        <taxon>Bacillati</taxon>
        <taxon>Bacillota</taxon>
        <taxon>Bacilli</taxon>
        <taxon>Bacillales</taxon>
        <taxon>Paenibacillaceae</taxon>
        <taxon>Paenibacillus</taxon>
    </lineage>
</organism>
<evidence type="ECO:0000256" key="1">
    <source>
        <dbReference type="ARBA" id="ARBA00004651"/>
    </source>
</evidence>
<dbReference type="HOGENOM" id="CLU_026367_0_0_9"/>
<feature type="transmembrane region" description="Helical" evidence="8">
    <location>
        <begin position="385"/>
        <end position="404"/>
    </location>
</feature>
<sequence>MECLIQQDLSKKRIDRKYFYTLIICLIIGILVRVLFINSIPPGLNQDEASIGYDAYSILHYGIDRNGISYPFHLISWGSGQNALYAYLTIPFIYFFGLSPLTTRLTSIVFGIIGLILFYFFMKRITTQRVAVIAFALLTICPWHIMISRWALEANLFPTIVLISVFFLVKSFSNKKLLPISSITFAISMYAYGTSYFFVPTFLMITYLYMLKHKVILIKDALINALVFITFSFPILLFIAINKLEMASIKLGIFTIPRLTGESRMDQISSVFQTDFLKTSINNFTQFFRIFLTQNDGLPSNSIEPFGYMYLISFPFFVIGFWEILVNIKKREFHGINIVMFWFLVSILMTFIANVNINRINIIFFPTIIIIAVGINKLYQNKSLGTVAVSFTMFFVLFSYSYFIEYPKKISSRFYESFGEAISYAATQTDQHIYITEKINMPYIYVLFYQKINPYEYKNTVVFQNPESPFQIVTSFSRYHFGTEGVKPTDKTVLVLHNNDAESYDNQQFDITKFKNFSVISEKKHRISP</sequence>
<dbReference type="GO" id="GO:0005886">
    <property type="term" value="C:plasma membrane"/>
    <property type="evidence" value="ECO:0007669"/>
    <property type="project" value="UniProtKB-SubCell"/>
</dbReference>
<dbReference type="AlphaFoldDB" id="F8FQI0"/>
<feature type="transmembrane region" description="Helical" evidence="8">
    <location>
        <begin position="185"/>
        <end position="209"/>
    </location>
</feature>